<dbReference type="Proteomes" id="UP000269221">
    <property type="component" value="Unassembled WGS sequence"/>
</dbReference>
<dbReference type="AlphaFoldDB" id="A0A3M0IX81"/>
<dbReference type="EMBL" id="QRBI01000212">
    <property type="protein sequence ID" value="RMB93112.1"/>
    <property type="molecule type" value="Genomic_DNA"/>
</dbReference>
<evidence type="ECO:0000313" key="3">
    <source>
        <dbReference type="Proteomes" id="UP000269221"/>
    </source>
</evidence>
<proteinExistence type="predicted"/>
<keyword evidence="3" id="KW-1185">Reference proteome</keyword>
<accession>A0A3M0IX81</accession>
<evidence type="ECO:0000256" key="1">
    <source>
        <dbReference type="SAM" id="SignalP"/>
    </source>
</evidence>
<reference evidence="2 3" key="1">
    <citation type="submission" date="2018-07" db="EMBL/GenBank/DDBJ databases">
        <title>A high quality draft genome assembly of the barn swallow (H. rustica rustica).</title>
        <authorList>
            <person name="Formenti G."/>
            <person name="Chiara M."/>
            <person name="Poveda L."/>
            <person name="Francoijs K.-J."/>
            <person name="Bonisoli-Alquati A."/>
            <person name="Canova L."/>
            <person name="Gianfranceschi L."/>
            <person name="Horner D.S."/>
            <person name="Saino N."/>
        </authorList>
    </citation>
    <scope>NUCLEOTIDE SEQUENCE [LARGE SCALE GENOMIC DNA]</scope>
    <source>
        <strain evidence="2">Chelidonia</strain>
        <tissue evidence="2">Blood</tissue>
    </source>
</reference>
<evidence type="ECO:0000313" key="2">
    <source>
        <dbReference type="EMBL" id="RMB93112.1"/>
    </source>
</evidence>
<organism evidence="2 3">
    <name type="scientific">Hirundo rustica rustica</name>
    <dbReference type="NCBI Taxonomy" id="333673"/>
    <lineage>
        <taxon>Eukaryota</taxon>
        <taxon>Metazoa</taxon>
        <taxon>Chordata</taxon>
        <taxon>Craniata</taxon>
        <taxon>Vertebrata</taxon>
        <taxon>Euteleostomi</taxon>
        <taxon>Archelosauria</taxon>
        <taxon>Archosauria</taxon>
        <taxon>Dinosauria</taxon>
        <taxon>Saurischia</taxon>
        <taxon>Theropoda</taxon>
        <taxon>Coelurosauria</taxon>
        <taxon>Aves</taxon>
        <taxon>Neognathae</taxon>
        <taxon>Neoaves</taxon>
        <taxon>Telluraves</taxon>
        <taxon>Australaves</taxon>
        <taxon>Passeriformes</taxon>
        <taxon>Sylvioidea</taxon>
        <taxon>Hirundinidae</taxon>
        <taxon>Hirundo</taxon>
    </lineage>
</organism>
<protein>
    <submittedName>
        <fullName evidence="2">Uncharacterized protein</fullName>
    </submittedName>
</protein>
<feature type="chain" id="PRO_5018085326" evidence="1">
    <location>
        <begin position="25"/>
        <end position="88"/>
    </location>
</feature>
<name>A0A3M0IX81_HIRRU</name>
<keyword evidence="1" id="KW-0732">Signal</keyword>
<comment type="caution">
    <text evidence="2">The sequence shown here is derived from an EMBL/GenBank/DDBJ whole genome shotgun (WGS) entry which is preliminary data.</text>
</comment>
<dbReference type="OrthoDB" id="9219303at2759"/>
<gene>
    <name evidence="2" type="ORF">DUI87_30433</name>
</gene>
<feature type="signal peptide" evidence="1">
    <location>
        <begin position="1"/>
        <end position="24"/>
    </location>
</feature>
<sequence>MALALRLILLLLLAVALPARTAQAAPWRVQGAVKPVVAGDLDSQPTSKTEPLGDVEDWERDMDYLEMMVNGGLKAVPEAEGKSATHLL</sequence>